<feature type="compositionally biased region" description="Acidic residues" evidence="1">
    <location>
        <begin position="198"/>
        <end position="216"/>
    </location>
</feature>
<reference evidence="2 3" key="1">
    <citation type="journal article" date="2021" name="Elife">
        <title>Chloroplast acquisition without the gene transfer in kleptoplastic sea slugs, Plakobranchus ocellatus.</title>
        <authorList>
            <person name="Maeda T."/>
            <person name="Takahashi S."/>
            <person name="Yoshida T."/>
            <person name="Shimamura S."/>
            <person name="Takaki Y."/>
            <person name="Nagai Y."/>
            <person name="Toyoda A."/>
            <person name="Suzuki Y."/>
            <person name="Arimoto A."/>
            <person name="Ishii H."/>
            <person name="Satoh N."/>
            <person name="Nishiyama T."/>
            <person name="Hasebe M."/>
            <person name="Maruyama T."/>
            <person name="Minagawa J."/>
            <person name="Obokata J."/>
            <person name="Shigenobu S."/>
        </authorList>
    </citation>
    <scope>NUCLEOTIDE SEQUENCE [LARGE SCALE GENOMIC DNA]</scope>
</reference>
<name>A0AAV4JS38_9GAST</name>
<organism evidence="2 3">
    <name type="scientific">Elysia marginata</name>
    <dbReference type="NCBI Taxonomy" id="1093978"/>
    <lineage>
        <taxon>Eukaryota</taxon>
        <taxon>Metazoa</taxon>
        <taxon>Spiralia</taxon>
        <taxon>Lophotrochozoa</taxon>
        <taxon>Mollusca</taxon>
        <taxon>Gastropoda</taxon>
        <taxon>Heterobranchia</taxon>
        <taxon>Euthyneura</taxon>
        <taxon>Panpulmonata</taxon>
        <taxon>Sacoglossa</taxon>
        <taxon>Placobranchoidea</taxon>
        <taxon>Plakobranchidae</taxon>
        <taxon>Elysia</taxon>
    </lineage>
</organism>
<proteinExistence type="predicted"/>
<evidence type="ECO:0000313" key="2">
    <source>
        <dbReference type="EMBL" id="GFS24191.1"/>
    </source>
</evidence>
<evidence type="ECO:0000256" key="1">
    <source>
        <dbReference type="SAM" id="MobiDB-lite"/>
    </source>
</evidence>
<feature type="region of interest" description="Disordered" evidence="1">
    <location>
        <begin position="1"/>
        <end position="21"/>
    </location>
</feature>
<dbReference type="EMBL" id="BMAT01007016">
    <property type="protein sequence ID" value="GFS24191.1"/>
    <property type="molecule type" value="Genomic_DNA"/>
</dbReference>
<feature type="compositionally biased region" description="Basic and acidic residues" evidence="1">
    <location>
        <begin position="149"/>
        <end position="158"/>
    </location>
</feature>
<evidence type="ECO:0008006" key="4">
    <source>
        <dbReference type="Google" id="ProtNLM"/>
    </source>
</evidence>
<feature type="region of interest" description="Disordered" evidence="1">
    <location>
        <begin position="49"/>
        <end position="84"/>
    </location>
</feature>
<protein>
    <recommendedName>
        <fullName evidence="4">CWF21 domain-containing protein</fullName>
    </recommendedName>
</protein>
<feature type="compositionally biased region" description="Basic residues" evidence="1">
    <location>
        <begin position="182"/>
        <end position="194"/>
    </location>
</feature>
<feature type="compositionally biased region" description="Basic and acidic residues" evidence="1">
    <location>
        <begin position="291"/>
        <end position="309"/>
    </location>
</feature>
<gene>
    <name evidence="2" type="ORF">ElyMa_003409100</name>
</gene>
<comment type="caution">
    <text evidence="2">The sequence shown here is derived from an EMBL/GenBank/DDBJ whole genome shotgun (WGS) entry which is preliminary data.</text>
</comment>
<feature type="region of interest" description="Disordered" evidence="1">
    <location>
        <begin position="146"/>
        <end position="330"/>
    </location>
</feature>
<evidence type="ECO:0000313" key="3">
    <source>
        <dbReference type="Proteomes" id="UP000762676"/>
    </source>
</evidence>
<accession>A0AAV4JS38</accession>
<feature type="compositionally biased region" description="Acidic residues" evidence="1">
    <location>
        <begin position="310"/>
        <end position="323"/>
    </location>
</feature>
<dbReference type="AlphaFoldDB" id="A0AAV4JS38"/>
<keyword evidence="3" id="KW-1185">Reference proteome</keyword>
<dbReference type="Proteomes" id="UP000762676">
    <property type="component" value="Unassembled WGS sequence"/>
</dbReference>
<sequence length="357" mass="40342">MYVEDRSRSIPDILNDPTSDTMSCSVDLNVDDRKERLLKRVEELKKQEELEEEKTFANAEPALDIQQSWPRRQQDEVHDKKVKDSKLKIEAAKNLLEKGLRQSNMSMGGGWNIARLNKDEVYCKSGGLKSSSEKESGCAIINRLKSKGSKGDAVKEKLQSSSNLENARQKSKAWKSGVKTMKNSKAKPSAQRRGKVSEDEESESSDPEDDFSDGESDTVKAKAMNRPKRRSAAAVKYFNSDDGEDFIDDSDKDSDFEQEKERHKKIKKKTRPVENSCFDNASKGFTGATKTVKDNIETAKTSETRHWLDEEGSSSDENDFEPVEPEKPASVDIVVHVNSDKKNKFSNTQERHIYQCS</sequence>
<feature type="compositionally biased region" description="Basic and acidic residues" evidence="1">
    <location>
        <begin position="72"/>
        <end position="84"/>
    </location>
</feature>
<feature type="compositionally biased region" description="Acidic residues" evidence="1">
    <location>
        <begin position="241"/>
        <end position="252"/>
    </location>
</feature>